<dbReference type="InterPro" id="IPR043128">
    <property type="entry name" value="Rev_trsase/Diguanyl_cyclase"/>
</dbReference>
<dbReference type="InterPro" id="IPR043502">
    <property type="entry name" value="DNA/RNA_pol_sf"/>
</dbReference>
<protein>
    <recommendedName>
        <fullName evidence="4">Reverse transcriptase domain-containing protein</fullName>
    </recommendedName>
</protein>
<evidence type="ECO:0000313" key="2">
    <source>
        <dbReference type="EMBL" id="OMJ13208.1"/>
    </source>
</evidence>
<evidence type="ECO:0008006" key="4">
    <source>
        <dbReference type="Google" id="ProtNLM"/>
    </source>
</evidence>
<dbReference type="Gene3D" id="3.10.10.10">
    <property type="entry name" value="HIV Type 1 Reverse Transcriptase, subunit A, domain 1"/>
    <property type="match status" value="1"/>
</dbReference>
<gene>
    <name evidence="2" type="ORF">AYI69_g9082</name>
</gene>
<sequence>MPHLLSNRLDQWLKRIKNQWVIDILKNGYKIPFVLQPSPTPKKIYDLSETHRHAISLMVQKYLDLGTIRVALDSNQTFFSPIFGKEEPAKIRPLFDITHINEFVIKESFKMEGIKSLRDMILPGDFITKMDIKSAYHHVLLHRNSKPSEIPRSSVRHPENVDTFDPGKNKENQKRSPQSHTPSGNGETSNGIKRPVFGSCNCDRACCNQVKRTSTRHNKRPTESQLQLQRALSTLSIYTERSEVVGYPIKPLKLVATDIEDLKSKRTRICYNGCFWNRLGNNKQLYIPGRGLDSEESNRIIKLQRSSHPPTCLEATCASLRKFKSENANRQYNHESNLHERRDDFKSQAIKPCKGMVGNQHGEQHQGRHNPYSRIREYTSGLAIKEFPQTVGMEAAHFLFNSVNKKWGSSKDRFIHISGKSTPKKVLFSNTRPKFNGYRCSRQSLAEIRGLFKPTPTLTTPNSASSSDGNYTDGNYITEMDSAAMVPIITEDGCMPPYDTTGCTPSVGNLSVKNIRESPLKIIHVCLAADKWIYQASYKTKLRFMPKNLYFMGFRYSNRP</sequence>
<dbReference type="EMBL" id="LSSM01005181">
    <property type="protein sequence ID" value="OMJ13208.1"/>
    <property type="molecule type" value="Genomic_DNA"/>
</dbReference>
<dbReference type="Gene3D" id="3.30.70.270">
    <property type="match status" value="1"/>
</dbReference>
<keyword evidence="3" id="KW-1185">Reference proteome</keyword>
<dbReference type="AlphaFoldDB" id="A0A1R1XF16"/>
<feature type="region of interest" description="Disordered" evidence="1">
    <location>
        <begin position="147"/>
        <end position="192"/>
    </location>
</feature>
<organism evidence="2 3">
    <name type="scientific">Smittium culicis</name>
    <dbReference type="NCBI Taxonomy" id="133412"/>
    <lineage>
        <taxon>Eukaryota</taxon>
        <taxon>Fungi</taxon>
        <taxon>Fungi incertae sedis</taxon>
        <taxon>Zoopagomycota</taxon>
        <taxon>Kickxellomycotina</taxon>
        <taxon>Harpellomycetes</taxon>
        <taxon>Harpellales</taxon>
        <taxon>Legeriomycetaceae</taxon>
        <taxon>Smittium</taxon>
    </lineage>
</organism>
<accession>A0A1R1XF16</accession>
<dbReference type="Proteomes" id="UP000187429">
    <property type="component" value="Unassembled WGS sequence"/>
</dbReference>
<evidence type="ECO:0000256" key="1">
    <source>
        <dbReference type="SAM" id="MobiDB-lite"/>
    </source>
</evidence>
<dbReference type="OrthoDB" id="6134629at2759"/>
<feature type="compositionally biased region" description="Polar residues" evidence="1">
    <location>
        <begin position="175"/>
        <end position="191"/>
    </location>
</feature>
<proteinExistence type="predicted"/>
<comment type="caution">
    <text evidence="2">The sequence shown here is derived from an EMBL/GenBank/DDBJ whole genome shotgun (WGS) entry which is preliminary data.</text>
</comment>
<name>A0A1R1XF16_9FUNG</name>
<evidence type="ECO:0000313" key="3">
    <source>
        <dbReference type="Proteomes" id="UP000187429"/>
    </source>
</evidence>
<reference evidence="3" key="1">
    <citation type="submission" date="2017-01" db="EMBL/GenBank/DDBJ databases">
        <authorList>
            <person name="Wang Y."/>
            <person name="White M."/>
            <person name="Kvist S."/>
            <person name="Moncalvo J.-M."/>
        </authorList>
    </citation>
    <scope>NUCLEOTIDE SEQUENCE [LARGE SCALE GENOMIC DNA]</scope>
    <source>
        <strain evidence="3">ID-206-W2</strain>
    </source>
</reference>
<dbReference type="SUPFAM" id="SSF56672">
    <property type="entry name" value="DNA/RNA polymerases"/>
    <property type="match status" value="1"/>
</dbReference>
<feature type="compositionally biased region" description="Basic and acidic residues" evidence="1">
    <location>
        <begin position="156"/>
        <end position="174"/>
    </location>
</feature>